<feature type="transmembrane region" description="Helical" evidence="6">
    <location>
        <begin position="100"/>
        <end position="118"/>
    </location>
</feature>
<feature type="transmembrane region" description="Helical" evidence="6">
    <location>
        <begin position="183"/>
        <end position="202"/>
    </location>
</feature>
<accession>A0A8J6J818</accession>
<feature type="transmembrane region" description="Helical" evidence="6">
    <location>
        <begin position="307"/>
        <end position="326"/>
    </location>
</feature>
<feature type="transmembrane region" description="Helical" evidence="6">
    <location>
        <begin position="277"/>
        <end position="295"/>
    </location>
</feature>
<dbReference type="Proteomes" id="UP000607645">
    <property type="component" value="Unassembled WGS sequence"/>
</dbReference>
<evidence type="ECO:0000256" key="1">
    <source>
        <dbReference type="ARBA" id="ARBA00004141"/>
    </source>
</evidence>
<keyword evidence="2" id="KW-0813">Transport</keyword>
<evidence type="ECO:0000256" key="3">
    <source>
        <dbReference type="ARBA" id="ARBA00022692"/>
    </source>
</evidence>
<keyword evidence="4 6" id="KW-1133">Transmembrane helix</keyword>
<dbReference type="AlphaFoldDB" id="A0A8J6J818"/>
<feature type="transmembrane region" description="Helical" evidence="6">
    <location>
        <begin position="20"/>
        <end position="40"/>
    </location>
</feature>
<dbReference type="InterPro" id="IPR004680">
    <property type="entry name" value="Cit_transptr-like_dom"/>
</dbReference>
<reference evidence="8" key="1">
    <citation type="submission" date="2020-08" db="EMBL/GenBank/DDBJ databases">
        <title>Genome public.</title>
        <authorList>
            <person name="Liu C."/>
            <person name="Sun Q."/>
        </authorList>
    </citation>
    <scope>NUCLEOTIDE SEQUENCE</scope>
    <source>
        <strain evidence="8">NSJ-52</strain>
    </source>
</reference>
<sequence>MATDNTLLTKKESIFASNNTTATYINSFISVALMFGFGFLPPVGSITPLGMRVAGIFLGMIWGWLTVALHWPSVLGLIALGTSGYASVTSVFASGFGHTNVMLVLFMMIFAGILNSSGAVKSLADKLVSLKIAKGKPWVLSFLLCLAMFVLSCMISLIPAILIMWTMLYGICDVYGFKKGEKWPMLMIVGIVLSGSMAFQLFPFKSLSMIMLGSYTELSGLTINYFMYFIWMLITDWVVIGGYLLLCRFVFRPDVSKITNSQMHIESKETVTPYQKFILVYFLVVVCMLLFPSIMPKEWAVTQVLNNLGTVGTTALAVFFMVFLNLKMGKPLKQMVDGNIDWNSYFLLAGAMVISKAIESEETGIKQFISDTMSPLLAGKSVLVFSILLLLTACIVTNFCNNLATGIIFTPIAYTLCMTNPNVNSQALMMVLITVCSCALATPAGSLPAALIYGNKEWVPGRNALKYGLICVGLDLIIMYIVGLPLANVMFH</sequence>
<protein>
    <submittedName>
        <fullName evidence="8">Anion permease</fullName>
    </submittedName>
</protein>
<evidence type="ECO:0000256" key="2">
    <source>
        <dbReference type="ARBA" id="ARBA00022448"/>
    </source>
</evidence>
<evidence type="ECO:0000256" key="6">
    <source>
        <dbReference type="SAM" id="Phobius"/>
    </source>
</evidence>
<dbReference type="EMBL" id="JACOPQ010000001">
    <property type="protein sequence ID" value="MBC5735418.1"/>
    <property type="molecule type" value="Genomic_DNA"/>
</dbReference>
<feature type="domain" description="Citrate transporter-like" evidence="7">
    <location>
        <begin position="60"/>
        <end position="405"/>
    </location>
</feature>
<comment type="caution">
    <text evidence="8">The sequence shown here is derived from an EMBL/GenBank/DDBJ whole genome shotgun (WGS) entry which is preliminary data.</text>
</comment>
<evidence type="ECO:0000259" key="7">
    <source>
        <dbReference type="Pfam" id="PF03600"/>
    </source>
</evidence>
<feature type="transmembrane region" description="Helical" evidence="6">
    <location>
        <begin position="222"/>
        <end position="246"/>
    </location>
</feature>
<feature type="transmembrane region" description="Helical" evidence="6">
    <location>
        <begin position="138"/>
        <end position="171"/>
    </location>
</feature>
<name>A0A8J6J818_9FIRM</name>
<proteinExistence type="predicted"/>
<keyword evidence="5 6" id="KW-0472">Membrane</keyword>
<keyword evidence="9" id="KW-1185">Reference proteome</keyword>
<dbReference type="Pfam" id="PF03600">
    <property type="entry name" value="CitMHS"/>
    <property type="match status" value="1"/>
</dbReference>
<dbReference type="GO" id="GO:0022857">
    <property type="term" value="F:transmembrane transporter activity"/>
    <property type="evidence" value="ECO:0007669"/>
    <property type="project" value="TreeGrafter"/>
</dbReference>
<keyword evidence="3 6" id="KW-0812">Transmembrane</keyword>
<dbReference type="GO" id="GO:0005886">
    <property type="term" value="C:plasma membrane"/>
    <property type="evidence" value="ECO:0007669"/>
    <property type="project" value="TreeGrafter"/>
</dbReference>
<feature type="transmembrane region" description="Helical" evidence="6">
    <location>
        <begin position="465"/>
        <end position="487"/>
    </location>
</feature>
<organism evidence="8 9">
    <name type="scientific">Lawsonibacter faecis</name>
    <dbReference type="NCBI Taxonomy" id="2763052"/>
    <lineage>
        <taxon>Bacteria</taxon>
        <taxon>Bacillati</taxon>
        <taxon>Bacillota</taxon>
        <taxon>Clostridia</taxon>
        <taxon>Eubacteriales</taxon>
        <taxon>Oscillospiraceae</taxon>
        <taxon>Lawsonibacter</taxon>
    </lineage>
</organism>
<dbReference type="PANTHER" id="PTHR10283">
    <property type="entry name" value="SOLUTE CARRIER FAMILY 13 MEMBER"/>
    <property type="match status" value="1"/>
</dbReference>
<gene>
    <name evidence="8" type="ORF">H8S62_00150</name>
</gene>
<evidence type="ECO:0000313" key="9">
    <source>
        <dbReference type="Proteomes" id="UP000607645"/>
    </source>
</evidence>
<evidence type="ECO:0000313" key="8">
    <source>
        <dbReference type="EMBL" id="MBC5735418.1"/>
    </source>
</evidence>
<evidence type="ECO:0000256" key="5">
    <source>
        <dbReference type="ARBA" id="ARBA00023136"/>
    </source>
</evidence>
<feature type="transmembrane region" description="Helical" evidence="6">
    <location>
        <begin position="429"/>
        <end position="453"/>
    </location>
</feature>
<feature type="transmembrane region" description="Helical" evidence="6">
    <location>
        <begin position="382"/>
        <end position="409"/>
    </location>
</feature>
<dbReference type="RefSeq" id="WP_155145479.1">
    <property type="nucleotide sequence ID" value="NZ_JACOPQ010000001.1"/>
</dbReference>
<evidence type="ECO:0000256" key="4">
    <source>
        <dbReference type="ARBA" id="ARBA00022989"/>
    </source>
</evidence>
<comment type="subcellular location">
    <subcellularLocation>
        <location evidence="1">Membrane</location>
        <topology evidence="1">Multi-pass membrane protein</topology>
    </subcellularLocation>
</comment>
<feature type="transmembrane region" description="Helical" evidence="6">
    <location>
        <begin position="49"/>
        <end position="67"/>
    </location>
</feature>